<dbReference type="EMBL" id="CAJFCV020000003">
    <property type="protein sequence ID" value="CAG9106907.1"/>
    <property type="molecule type" value="Genomic_DNA"/>
</dbReference>
<feature type="domain" description="PHD-type" evidence="17">
    <location>
        <begin position="502"/>
        <end position="552"/>
    </location>
</feature>
<dbReference type="FunFam" id="3.30.40.10:FF:000002">
    <property type="entry name" value="Histone-lysine N-methyltransferase"/>
    <property type="match status" value="1"/>
</dbReference>
<dbReference type="Gene3D" id="3.30.40.10">
    <property type="entry name" value="Zinc/RING finger domain, C3HC4 (zinc finger)"/>
    <property type="match status" value="4"/>
</dbReference>
<dbReference type="InterPro" id="IPR019787">
    <property type="entry name" value="Znf_PHD-finger"/>
</dbReference>
<dbReference type="GO" id="GO:0045944">
    <property type="term" value="P:positive regulation of transcription by RNA polymerase II"/>
    <property type="evidence" value="ECO:0007669"/>
    <property type="project" value="TreeGrafter"/>
</dbReference>
<dbReference type="Gene3D" id="1.10.30.10">
    <property type="entry name" value="High mobility group box domain"/>
    <property type="match status" value="1"/>
</dbReference>
<feature type="compositionally biased region" description="Basic and acidic residues" evidence="16">
    <location>
        <begin position="312"/>
        <end position="322"/>
    </location>
</feature>
<comment type="subcellular location">
    <subcellularLocation>
        <location evidence="1">Nucleus</location>
    </subcellularLocation>
</comment>
<dbReference type="PANTHER" id="PTHR45888:SF6">
    <property type="entry name" value="HL01030P-RELATED"/>
    <property type="match status" value="1"/>
</dbReference>
<feature type="region of interest" description="Disordered" evidence="16">
    <location>
        <begin position="1266"/>
        <end position="1290"/>
    </location>
</feature>
<feature type="region of interest" description="Disordered" evidence="16">
    <location>
        <begin position="1440"/>
        <end position="1486"/>
    </location>
</feature>
<dbReference type="EMBL" id="CAJFDI010000003">
    <property type="protein sequence ID" value="CAD5220637.1"/>
    <property type="molecule type" value="Genomic_DNA"/>
</dbReference>
<dbReference type="CDD" id="cd15513">
    <property type="entry name" value="PHD5_KMT2C_like"/>
    <property type="match status" value="1"/>
</dbReference>
<dbReference type="InterPro" id="IPR036910">
    <property type="entry name" value="HMG_box_dom_sf"/>
</dbReference>
<evidence type="ECO:0000256" key="14">
    <source>
        <dbReference type="PROSITE-ProRule" id="PRU00146"/>
    </source>
</evidence>
<evidence type="ECO:0000256" key="10">
    <source>
        <dbReference type="ARBA" id="ARBA00022853"/>
    </source>
</evidence>
<feature type="region of interest" description="Disordered" evidence="16">
    <location>
        <begin position="151"/>
        <end position="170"/>
    </location>
</feature>
<dbReference type="Pfam" id="PF05964">
    <property type="entry name" value="FYRN"/>
    <property type="match status" value="1"/>
</dbReference>
<feature type="region of interest" description="Disordered" evidence="16">
    <location>
        <begin position="890"/>
        <end position="952"/>
    </location>
</feature>
<evidence type="ECO:0000259" key="18">
    <source>
        <dbReference type="PROSITE" id="PS50118"/>
    </source>
</evidence>
<dbReference type="CDD" id="cd15514">
    <property type="entry name" value="PHD6_KMT2C_like"/>
    <property type="match status" value="1"/>
</dbReference>
<dbReference type="PROSITE" id="PS50868">
    <property type="entry name" value="POST_SET"/>
    <property type="match status" value="1"/>
</dbReference>
<dbReference type="SMR" id="A0A7I8WKC3"/>
<dbReference type="InterPro" id="IPR009071">
    <property type="entry name" value="HMG_box_dom"/>
</dbReference>
<feature type="compositionally biased region" description="Low complexity" evidence="16">
    <location>
        <begin position="1168"/>
        <end position="1198"/>
    </location>
</feature>
<dbReference type="CDD" id="cd15512">
    <property type="entry name" value="PHD4_KMT2C_like"/>
    <property type="match status" value="1"/>
</dbReference>
<dbReference type="InterPro" id="IPR011011">
    <property type="entry name" value="Znf_FYVE_PHD"/>
</dbReference>
<dbReference type="PROSITE" id="PS50016">
    <property type="entry name" value="ZF_PHD_2"/>
    <property type="match status" value="3"/>
</dbReference>
<proteinExistence type="predicted"/>
<evidence type="ECO:0000256" key="16">
    <source>
        <dbReference type="SAM" id="MobiDB-lite"/>
    </source>
</evidence>
<feature type="region of interest" description="Disordered" evidence="16">
    <location>
        <begin position="742"/>
        <end position="766"/>
    </location>
</feature>
<feature type="compositionally biased region" description="Basic and acidic residues" evidence="16">
    <location>
        <begin position="1698"/>
        <end position="1709"/>
    </location>
</feature>
<keyword evidence="4" id="KW-0808">Transferase</keyword>
<evidence type="ECO:0000259" key="19">
    <source>
        <dbReference type="PROSITE" id="PS50280"/>
    </source>
</evidence>
<dbReference type="InterPro" id="IPR003888">
    <property type="entry name" value="FYrich_N"/>
</dbReference>
<keyword evidence="2" id="KW-0597">Phosphoprotein</keyword>
<evidence type="ECO:0000256" key="7">
    <source>
        <dbReference type="ARBA" id="ARBA00022737"/>
    </source>
</evidence>
<dbReference type="InterPro" id="IPR046341">
    <property type="entry name" value="SET_dom_sf"/>
</dbReference>
<dbReference type="CDD" id="cd19171">
    <property type="entry name" value="SET_KMT2C_2D"/>
    <property type="match status" value="1"/>
</dbReference>
<feature type="compositionally biased region" description="Polar residues" evidence="16">
    <location>
        <begin position="1"/>
        <end position="24"/>
    </location>
</feature>
<dbReference type="Proteomes" id="UP000582659">
    <property type="component" value="Unassembled WGS sequence"/>
</dbReference>
<dbReference type="GO" id="GO:0005700">
    <property type="term" value="C:polytene chromosome"/>
    <property type="evidence" value="ECO:0007669"/>
    <property type="project" value="UniProtKB-ARBA"/>
</dbReference>
<reference evidence="22" key="1">
    <citation type="submission" date="2020-09" db="EMBL/GenBank/DDBJ databases">
        <authorList>
            <person name="Kikuchi T."/>
        </authorList>
    </citation>
    <scope>NUCLEOTIDE SEQUENCE</scope>
    <source>
        <strain evidence="22">Ka4C1</strain>
    </source>
</reference>
<dbReference type="SMART" id="SM00508">
    <property type="entry name" value="PostSET"/>
    <property type="match status" value="1"/>
</dbReference>
<dbReference type="GO" id="GO:0032259">
    <property type="term" value="P:methylation"/>
    <property type="evidence" value="ECO:0007669"/>
    <property type="project" value="UniProtKB-KW"/>
</dbReference>
<feature type="compositionally biased region" description="Polar residues" evidence="16">
    <location>
        <begin position="266"/>
        <end position="280"/>
    </location>
</feature>
<dbReference type="PROSITE" id="PS50118">
    <property type="entry name" value="HMG_BOX_2"/>
    <property type="match status" value="1"/>
</dbReference>
<keyword evidence="23" id="KW-1185">Reference proteome</keyword>
<dbReference type="PROSITE" id="PS51543">
    <property type="entry name" value="FYRC"/>
    <property type="match status" value="1"/>
</dbReference>
<keyword evidence="3" id="KW-0489">Methyltransferase</keyword>
<feature type="region of interest" description="Disordered" evidence="16">
    <location>
        <begin position="1"/>
        <end position="26"/>
    </location>
</feature>
<feature type="compositionally biased region" description="Polar residues" evidence="16">
    <location>
        <begin position="294"/>
        <end position="311"/>
    </location>
</feature>
<dbReference type="PROSITE" id="PS50280">
    <property type="entry name" value="SET"/>
    <property type="match status" value="1"/>
</dbReference>
<feature type="region of interest" description="Disordered" evidence="16">
    <location>
        <begin position="199"/>
        <end position="406"/>
    </location>
</feature>
<dbReference type="SUPFAM" id="SSF47095">
    <property type="entry name" value="HMG-box"/>
    <property type="match status" value="1"/>
</dbReference>
<feature type="region of interest" description="Disordered" evidence="16">
    <location>
        <begin position="40"/>
        <end position="87"/>
    </location>
</feature>
<dbReference type="InterPro" id="IPR001214">
    <property type="entry name" value="SET_dom"/>
</dbReference>
<feature type="region of interest" description="Disordered" evidence="16">
    <location>
        <begin position="1000"/>
        <end position="1119"/>
    </location>
</feature>
<feature type="region of interest" description="Disordered" evidence="16">
    <location>
        <begin position="1168"/>
        <end position="1210"/>
    </location>
</feature>
<keyword evidence="8 14" id="KW-0863">Zinc-finger</keyword>
<feature type="compositionally biased region" description="Basic residues" evidence="16">
    <location>
        <begin position="753"/>
        <end position="762"/>
    </location>
</feature>
<evidence type="ECO:0000256" key="8">
    <source>
        <dbReference type="ARBA" id="ARBA00022771"/>
    </source>
</evidence>
<feature type="compositionally biased region" description="Polar residues" evidence="16">
    <location>
        <begin position="1448"/>
        <end position="1464"/>
    </location>
</feature>
<keyword evidence="13 15" id="KW-0539">Nucleus</keyword>
<dbReference type="Pfam" id="PF00628">
    <property type="entry name" value="PHD"/>
    <property type="match status" value="1"/>
</dbReference>
<evidence type="ECO:0000259" key="21">
    <source>
        <dbReference type="PROSITE" id="PS51805"/>
    </source>
</evidence>
<keyword evidence="5" id="KW-0949">S-adenosyl-L-methionine</keyword>
<feature type="domain" description="PHD-type" evidence="21">
    <location>
        <begin position="2017"/>
        <end position="2128"/>
    </location>
</feature>
<sequence length="2570" mass="291460">MVNDYSGRSTQLPTGTKFNPVNTKKASRVDLLASQLTEKANKNSVQALPPRVNGTPPKSTKPGPQAKAKKDEKPSTPMRTRSKNFEEATLTPAEQATLGASSSLLGAVTQQPQCMVCKRGFRKGSASANNLQQCLECKRMAHPGCDAKLSADQICPDCRPEEPRSDSGILDGSMEAEYEAKPSPSNVVPDVVMAVDLEEEPTKRSVTSPSKNPILPAPSDSIAANVQQRKRQRKPRQTTSPQPYSRRSASAASEDRQSPAAALKNPRTSLLSGPSTSQALQGLIGVDFDDFNSDSEPSGSPDSFLGSNARSRANDDQDEYKPSKSRTRRTDSTVSTAARSKGKQKSKPAQQKPSMRTRSGGKPASCITPHGMIAPDKNHRGRKNCKGKSARGRRANPAAVLQKPQRPVVEVTRPLEERQRTSSKVRSHDDVDYIRTAIVSCRENRFLDSTCLCLVCGSVGKDSEATMITCTSCAQSYHTYCVNMHEKLNNTVLKRGWRCLDCTVCEGCGTDKDESRLLLCEECDISFHTYCLDPPLKEIPNGPWRCKWCATCCRCNKQVQSGLDLSKLEGLCETCYSLRKCPKCCRLYEPGDLLIKCHHCERWYHGPCEGHSTEDEVENASENAFRCSLCRPKLNTYHEQYTFIDNVTVTRSGLETFPKLGRTNSSLSFHEGAFRSSMDQEEYEGDDIPNEMTYFSTGPRGGRGRGSGAGRRVTRIGVGGFIVRIPRHRLLAELTNQGKELQNELVEGEGDKKQRKPRKPRRPRLEEAYPPHIQEAFFGIDPVDSRTILEIPVEEPVLGEHHNFNLEDKVSKLGTELPGQAAAALREAEESDLLGLLDLGGTDIDDGFDFNLGDGLDFNDQLGLADESLDMQDNDFDDIETTTDRQQFLAQMEESHERQRQLQEQQRQGQSAMNPLPQAALKGMPSAAGQPHAQEKNNCNAATESWEKDEPLGDKATKAAVLYSNMIHPELKEKFPQWSERVKQINKIWRQLDADKRSEYVNKARENRTNMPRGRPRRDAGQKLSVDDQDTSRDSFKMESGTPTEESQPHPNQMPPPTPTLQPNGTPTTPLFPQHQVNPQIPPQMNQMKQQQIHPQMAQTPQPQMMRPPQQTGMPMRPPPPQYLNGHSQEQGQPPVNQMQGQMNQIPGQGQPIPGQIPSQMHFQQAQNVHQQQPGLLHQPQPMHPQQQQHPQAQVHPGMHPPQPHPAHQQMVQPPIAHLLSKLSRIKLDEYVMMRKTLYGVEQEQRQVEEELNKYRKIKKNMNAKRRNVRKNYQAAQENRSDQALPPEDLPPDEIEKLERVINDVTCTQKKNEACKQRFKELTSKITSFEQSHGLPEHKNVPLDALLHAQAHPELVQQQMSNQMQGQMPAPYGYMNQGMEQGQQLQSPNFPIYMENQNTMLRQPTQPYPNQAFFNGHPAPVGYPNGVRVPAYSQQVARQLVSPDVGGSSPTTPASGRPGSSASIDPTPKTGRGRKRKRVMLPTDETRTPIMGGHIYSRLSNDVDRDVYDSLDLMVNWVTLAVESGTETLMRKLPTLKVSEPFDEHFNPYQAIEPPKAKKKRQIAKKPSNNEASEYDLFVGKLESQLKGCIIENLQYEQSPDSGDRHFSDDTQLLWRNGVTYFDGNEIGEYHPNFMPDYYSVVEKFESFDPTPIYPRPMNQIYCDVDVSDLATAECNVTNTENQSIKQESMEVDESEGEKEQKDEQDEPEKTVNMDLYHLKWRNIGSDEIGESTILPLLHRVPERTVPVEPHKSAIKHIVSGDPDEKFKVELMGNLDLREETINELKQILGQPSEITIKEIVQTQNTVVVKKEPVEVNNEPKCRYCQSTIKQYRVRDFILQRGVTFGITEPEVRSLCSMKCYFSNAADSKRALHQEIIRISAEYVDELTVVRLKDNLRQHVLRENQRLQQAKEAAAAGPQQLISPIPEEILADFPFFFQNNIHSKNELVMKVSDLPQIGSLKQEERPKGEFKWRKTFWMIYDGSILQSFERPHNEVRQKFAAFQHQLNGRVASRDDDDRVCSFCGHRGDGEQHQGGRLLNVDANEWVHVNCAMWSSEVFETADGALMNVETALRRAETVNCKVCHRLGASLRCYKLDCPHREIGYHLLCAKKAGGKFGKDKNFYCPAHDIRPEACVSRWDNLRRIYIERPENQLLSKIFNNTYSTEMMMRVGNLIFTQLGQLLPEQLKNFHTEEFIFPVGYNVIRLFWSPLNVNELARYECTIREDEGRPLFKINFLDKELTDRSMNGVWSRILMAVQQLREKTRAQGSEILRFYPALMNCSMLYGLNEPAVTKMTESLPGVDQMFDYSFRHGGLPLMDLPLALNPSGCARCEPHCRTLVKPRFRSLTQSPLKVEKIKKDAFNAEIISRESRRSRTQRNIHLLGMDENYIKMMRKSGITEEMLIAAHVRYDSNNIHNAHSQYKKMKSEWRNFVYLARSKIQGLGLYAKRDIDMNTMIIEYVGEVIRSEVCEAREKKYLAQNRGTYMFRIDDDWVIDATMSGSLARYVNHSCDPNCFTKRMKYNDEEKIVIVSNRPIKAGEELTYDYMFELEDDQTKVPCLCGAPNCNKWMN</sequence>
<dbReference type="InterPro" id="IPR003616">
    <property type="entry name" value="Post-SET_dom"/>
</dbReference>
<dbReference type="GO" id="GO:0003677">
    <property type="term" value="F:DNA binding"/>
    <property type="evidence" value="ECO:0007669"/>
    <property type="project" value="UniProtKB-UniRule"/>
</dbReference>
<name>A0A7I8WKC3_BURXY</name>
<dbReference type="Gene3D" id="2.170.270.10">
    <property type="entry name" value="SET domain"/>
    <property type="match status" value="1"/>
</dbReference>
<keyword evidence="7" id="KW-0677">Repeat</keyword>
<feature type="domain" description="PHD-type" evidence="17">
    <location>
        <begin position="450"/>
        <end position="505"/>
    </location>
</feature>
<evidence type="ECO:0000256" key="5">
    <source>
        <dbReference type="ARBA" id="ARBA00022691"/>
    </source>
</evidence>
<gene>
    <name evidence="22" type="ORF">BXYJ_LOCUS6278</name>
</gene>
<evidence type="ECO:0000256" key="11">
    <source>
        <dbReference type="ARBA" id="ARBA00023015"/>
    </source>
</evidence>
<evidence type="ECO:0000259" key="20">
    <source>
        <dbReference type="PROSITE" id="PS50868"/>
    </source>
</evidence>
<dbReference type="GO" id="GO:0044666">
    <property type="term" value="C:MLL3/4 complex"/>
    <property type="evidence" value="ECO:0007669"/>
    <property type="project" value="TreeGrafter"/>
</dbReference>
<dbReference type="GO" id="GO:0008270">
    <property type="term" value="F:zinc ion binding"/>
    <property type="evidence" value="ECO:0007669"/>
    <property type="project" value="UniProtKB-KW"/>
</dbReference>
<dbReference type="GO" id="GO:0003713">
    <property type="term" value="F:transcription coactivator activity"/>
    <property type="evidence" value="ECO:0007669"/>
    <property type="project" value="TreeGrafter"/>
</dbReference>
<dbReference type="SMART" id="SM00542">
    <property type="entry name" value="FYRC"/>
    <property type="match status" value="1"/>
</dbReference>
<evidence type="ECO:0000256" key="1">
    <source>
        <dbReference type="ARBA" id="ARBA00004123"/>
    </source>
</evidence>
<dbReference type="SMART" id="SM00317">
    <property type="entry name" value="SET"/>
    <property type="match status" value="1"/>
</dbReference>
<feature type="compositionally biased region" description="Low complexity" evidence="16">
    <location>
        <begin position="1095"/>
        <end position="1115"/>
    </location>
</feature>
<dbReference type="Gene3D" id="3.30.160.360">
    <property type="match status" value="1"/>
</dbReference>
<dbReference type="SUPFAM" id="SSF57903">
    <property type="entry name" value="FYVE/PHD zinc finger"/>
    <property type="match status" value="3"/>
</dbReference>
<dbReference type="PANTHER" id="PTHR45888">
    <property type="entry name" value="HL01030P-RELATED"/>
    <property type="match status" value="1"/>
</dbReference>
<dbReference type="InterPro" id="IPR034732">
    <property type="entry name" value="EPHD"/>
</dbReference>
<evidence type="ECO:0000256" key="3">
    <source>
        <dbReference type="ARBA" id="ARBA00022603"/>
    </source>
</evidence>
<evidence type="ECO:0000256" key="4">
    <source>
        <dbReference type="ARBA" id="ARBA00022679"/>
    </source>
</evidence>
<feature type="DNA-binding region" description="HMG box" evidence="15">
    <location>
        <begin position="953"/>
        <end position="1019"/>
    </location>
</feature>
<evidence type="ECO:0000256" key="15">
    <source>
        <dbReference type="PROSITE-ProRule" id="PRU00267"/>
    </source>
</evidence>
<keyword evidence="10" id="KW-0156">Chromatin regulator</keyword>
<protein>
    <submittedName>
        <fullName evidence="22">(pine wood nematode) hypothetical protein</fullName>
    </submittedName>
</protein>
<evidence type="ECO:0000256" key="12">
    <source>
        <dbReference type="ARBA" id="ARBA00023163"/>
    </source>
</evidence>
<keyword evidence="9" id="KW-0862">Zinc</keyword>
<evidence type="ECO:0000259" key="17">
    <source>
        <dbReference type="PROSITE" id="PS50016"/>
    </source>
</evidence>
<dbReference type="Pfam" id="PF05965">
    <property type="entry name" value="FYRC"/>
    <property type="match status" value="1"/>
</dbReference>
<evidence type="ECO:0000256" key="13">
    <source>
        <dbReference type="ARBA" id="ARBA00023242"/>
    </source>
</evidence>
<organism evidence="22 23">
    <name type="scientific">Bursaphelenchus xylophilus</name>
    <name type="common">Pinewood nematode worm</name>
    <name type="synonym">Aphelenchoides xylophilus</name>
    <dbReference type="NCBI Taxonomy" id="6326"/>
    <lineage>
        <taxon>Eukaryota</taxon>
        <taxon>Metazoa</taxon>
        <taxon>Ecdysozoa</taxon>
        <taxon>Nematoda</taxon>
        <taxon>Chromadorea</taxon>
        <taxon>Rhabditida</taxon>
        <taxon>Tylenchina</taxon>
        <taxon>Tylenchomorpha</taxon>
        <taxon>Aphelenchoidea</taxon>
        <taxon>Aphelenchoididae</taxon>
        <taxon>Bursaphelenchus</taxon>
    </lineage>
</organism>
<keyword evidence="15" id="KW-0238">DNA-binding</keyword>
<dbReference type="Pfam" id="PF13832">
    <property type="entry name" value="zf-HC5HC2H_2"/>
    <property type="match status" value="1"/>
</dbReference>
<accession>A0A7I8WKC3</accession>
<evidence type="ECO:0000256" key="6">
    <source>
        <dbReference type="ARBA" id="ARBA00022723"/>
    </source>
</evidence>
<dbReference type="GO" id="GO:0042800">
    <property type="term" value="F:histone H3K4 methyltransferase activity"/>
    <property type="evidence" value="ECO:0007669"/>
    <property type="project" value="TreeGrafter"/>
</dbReference>
<keyword evidence="6" id="KW-0479">Metal-binding</keyword>
<dbReference type="PROSITE" id="PS51542">
    <property type="entry name" value="FYRN"/>
    <property type="match status" value="1"/>
</dbReference>
<dbReference type="SMART" id="SM00249">
    <property type="entry name" value="PHD"/>
    <property type="match status" value="5"/>
</dbReference>
<evidence type="ECO:0000313" key="22">
    <source>
        <dbReference type="EMBL" id="CAD5220637.1"/>
    </source>
</evidence>
<dbReference type="InterPro" id="IPR003889">
    <property type="entry name" value="FYrich_C"/>
</dbReference>
<feature type="domain" description="HMG box" evidence="18">
    <location>
        <begin position="953"/>
        <end position="1019"/>
    </location>
</feature>
<feature type="region of interest" description="Disordered" evidence="16">
    <location>
        <begin position="1679"/>
        <end position="1709"/>
    </location>
</feature>
<keyword evidence="12" id="KW-0804">Transcription</keyword>
<evidence type="ECO:0000313" key="23">
    <source>
        <dbReference type="Proteomes" id="UP000659654"/>
    </source>
</evidence>
<evidence type="ECO:0000256" key="9">
    <source>
        <dbReference type="ARBA" id="ARBA00022833"/>
    </source>
</evidence>
<feature type="compositionally biased region" description="Polar residues" evidence="16">
    <location>
        <begin position="1075"/>
        <end position="1094"/>
    </location>
</feature>
<feature type="domain" description="PHD-type" evidence="17">
    <location>
        <begin position="578"/>
        <end position="633"/>
    </location>
</feature>
<feature type="domain" description="Post-SET" evidence="20">
    <location>
        <begin position="2554"/>
        <end position="2570"/>
    </location>
</feature>
<dbReference type="Proteomes" id="UP000659654">
    <property type="component" value="Unassembled WGS sequence"/>
</dbReference>
<feature type="domain" description="SET" evidence="19">
    <location>
        <begin position="2430"/>
        <end position="2546"/>
    </location>
</feature>
<dbReference type="Pfam" id="PF00856">
    <property type="entry name" value="SET"/>
    <property type="match status" value="1"/>
</dbReference>
<dbReference type="OrthoDB" id="308383at2759"/>
<dbReference type="SUPFAM" id="SSF82199">
    <property type="entry name" value="SET domain"/>
    <property type="match status" value="1"/>
</dbReference>
<dbReference type="SMART" id="SM00541">
    <property type="entry name" value="FYRN"/>
    <property type="match status" value="1"/>
</dbReference>
<keyword evidence="11" id="KW-0805">Transcription regulation</keyword>
<dbReference type="InterPro" id="IPR013083">
    <property type="entry name" value="Znf_RING/FYVE/PHD"/>
</dbReference>
<comment type="caution">
    <text evidence="22">The sequence shown here is derived from an EMBL/GenBank/DDBJ whole genome shotgun (WGS) entry which is preliminary data.</text>
</comment>
<feature type="compositionally biased region" description="Basic residues" evidence="16">
    <location>
        <begin position="379"/>
        <end position="394"/>
    </location>
</feature>
<evidence type="ECO:0000256" key="2">
    <source>
        <dbReference type="ARBA" id="ARBA00022553"/>
    </source>
</evidence>
<dbReference type="InterPro" id="IPR001965">
    <property type="entry name" value="Znf_PHD"/>
</dbReference>
<dbReference type="PROSITE" id="PS51805">
    <property type="entry name" value="EPHD"/>
    <property type="match status" value="1"/>
</dbReference>